<evidence type="ECO:0008006" key="5">
    <source>
        <dbReference type="Google" id="ProtNLM"/>
    </source>
</evidence>
<feature type="domain" description="HTH myb-type" evidence="2">
    <location>
        <begin position="83"/>
        <end position="137"/>
    </location>
</feature>
<organism evidence="3 4">
    <name type="scientific">Paramecium sonneborni</name>
    <dbReference type="NCBI Taxonomy" id="65129"/>
    <lineage>
        <taxon>Eukaryota</taxon>
        <taxon>Sar</taxon>
        <taxon>Alveolata</taxon>
        <taxon>Ciliophora</taxon>
        <taxon>Intramacronucleata</taxon>
        <taxon>Oligohymenophorea</taxon>
        <taxon>Peniculida</taxon>
        <taxon>Parameciidae</taxon>
        <taxon>Paramecium</taxon>
    </lineage>
</organism>
<evidence type="ECO:0000313" key="3">
    <source>
        <dbReference type="EMBL" id="CAD8072366.1"/>
    </source>
</evidence>
<dbReference type="Proteomes" id="UP000692954">
    <property type="component" value="Unassembled WGS sequence"/>
</dbReference>
<dbReference type="CDD" id="cd00167">
    <property type="entry name" value="SANT"/>
    <property type="match status" value="1"/>
</dbReference>
<dbReference type="SMART" id="SM00717">
    <property type="entry name" value="SANT"/>
    <property type="match status" value="1"/>
</dbReference>
<evidence type="ECO:0000259" key="1">
    <source>
        <dbReference type="PROSITE" id="PS50090"/>
    </source>
</evidence>
<reference evidence="3" key="1">
    <citation type="submission" date="2021-01" db="EMBL/GenBank/DDBJ databases">
        <authorList>
            <consortium name="Genoscope - CEA"/>
            <person name="William W."/>
        </authorList>
    </citation>
    <scope>NUCLEOTIDE SEQUENCE</scope>
</reference>
<dbReference type="InterPro" id="IPR001005">
    <property type="entry name" value="SANT/Myb"/>
</dbReference>
<comment type="caution">
    <text evidence="3">The sequence shown here is derived from an EMBL/GenBank/DDBJ whole genome shotgun (WGS) entry which is preliminary data.</text>
</comment>
<gene>
    <name evidence="3" type="ORF">PSON_ATCC_30995.1.T0290129</name>
</gene>
<feature type="domain" description="Myb-like" evidence="1">
    <location>
        <begin position="83"/>
        <end position="133"/>
    </location>
</feature>
<sequence>MIISLQHLFEDSLEVNDLDQMSNSILFFNQATQSSETNATISKTKQKKISRQRRKGFLYGDKDRSSTLYKYIKEKQQSYLSLNKKASKSVFSPEEDRILLLLVKKLGPKFQKITKYFPGKTLNMLKNRYYKNLKNSEAFLIPKEIEEELIINNKQKRVMGKKIIKIWPEEQRISALIDNSQLFQEAKEKMQCFLQSFTQVIEDCLKNI</sequence>
<dbReference type="OrthoDB" id="288030at2759"/>
<dbReference type="AlphaFoldDB" id="A0A8S1M6Z0"/>
<evidence type="ECO:0000259" key="2">
    <source>
        <dbReference type="PROSITE" id="PS51294"/>
    </source>
</evidence>
<evidence type="ECO:0000313" key="4">
    <source>
        <dbReference type="Proteomes" id="UP000692954"/>
    </source>
</evidence>
<accession>A0A8S1M6Z0</accession>
<protein>
    <recommendedName>
        <fullName evidence="5">HTH myb-type domain-containing protein</fullName>
    </recommendedName>
</protein>
<dbReference type="PROSITE" id="PS50090">
    <property type="entry name" value="MYB_LIKE"/>
    <property type="match status" value="1"/>
</dbReference>
<dbReference type="PROSITE" id="PS51294">
    <property type="entry name" value="HTH_MYB"/>
    <property type="match status" value="1"/>
</dbReference>
<keyword evidence="4" id="KW-1185">Reference proteome</keyword>
<name>A0A8S1M6Z0_9CILI</name>
<dbReference type="EMBL" id="CAJJDN010000029">
    <property type="protein sequence ID" value="CAD8072366.1"/>
    <property type="molecule type" value="Genomic_DNA"/>
</dbReference>
<dbReference type="InterPro" id="IPR017930">
    <property type="entry name" value="Myb_dom"/>
</dbReference>
<proteinExistence type="predicted"/>
<dbReference type="Pfam" id="PF00249">
    <property type="entry name" value="Myb_DNA-binding"/>
    <property type="match status" value="1"/>
</dbReference>